<accession>A0A2H1VXY2</accession>
<dbReference type="AlphaFoldDB" id="A0A2H1VXY2"/>
<name>A0A2H1VXY2_SPOFR</name>
<evidence type="ECO:0000313" key="1">
    <source>
        <dbReference type="EMBL" id="SOQ45673.1"/>
    </source>
</evidence>
<organism evidence="1">
    <name type="scientific">Spodoptera frugiperda</name>
    <name type="common">Fall armyworm</name>
    <dbReference type="NCBI Taxonomy" id="7108"/>
    <lineage>
        <taxon>Eukaryota</taxon>
        <taxon>Metazoa</taxon>
        <taxon>Ecdysozoa</taxon>
        <taxon>Arthropoda</taxon>
        <taxon>Hexapoda</taxon>
        <taxon>Insecta</taxon>
        <taxon>Pterygota</taxon>
        <taxon>Neoptera</taxon>
        <taxon>Endopterygota</taxon>
        <taxon>Lepidoptera</taxon>
        <taxon>Glossata</taxon>
        <taxon>Ditrysia</taxon>
        <taxon>Noctuoidea</taxon>
        <taxon>Noctuidae</taxon>
        <taxon>Amphipyrinae</taxon>
        <taxon>Spodoptera</taxon>
    </lineage>
</organism>
<reference evidence="1" key="1">
    <citation type="submission" date="2016-07" db="EMBL/GenBank/DDBJ databases">
        <authorList>
            <person name="Bretaudeau A."/>
        </authorList>
    </citation>
    <scope>NUCLEOTIDE SEQUENCE</scope>
    <source>
        <strain evidence="1">Rice</strain>
        <tissue evidence="1">Whole body</tissue>
    </source>
</reference>
<gene>
    <name evidence="1" type="ORF">SFRICE_031940</name>
</gene>
<protein>
    <submittedName>
        <fullName evidence="1">SFRICE_031940</fullName>
    </submittedName>
</protein>
<dbReference type="EMBL" id="ODYU01005121">
    <property type="protein sequence ID" value="SOQ45673.1"/>
    <property type="molecule type" value="Genomic_DNA"/>
</dbReference>
<sequence>MTSPTLSEARGSVRLLLTKNHLVPSPACRAAVTVNPLGSPQLRIRHQFRSTALLARWLGNWATGYRAACSGFDSRTEQFFVSSKNCCFEFRWHVYVNLYVCKRTHDIGENARVGNEMVTVNQFSNIKDKEFLRCDACNAQF</sequence>
<proteinExistence type="predicted"/>